<dbReference type="InterPro" id="IPR032820">
    <property type="entry name" value="ATPase_put"/>
</dbReference>
<dbReference type="STRING" id="526218.Sterm_0195"/>
<evidence type="ECO:0000313" key="3">
    <source>
        <dbReference type="Proteomes" id="UP000000845"/>
    </source>
</evidence>
<organism evidence="2 3">
    <name type="scientific">Sebaldella termitidis (strain ATCC 33386 / NCTC 11300)</name>
    <dbReference type="NCBI Taxonomy" id="526218"/>
    <lineage>
        <taxon>Bacteria</taxon>
        <taxon>Fusobacteriati</taxon>
        <taxon>Fusobacteriota</taxon>
        <taxon>Fusobacteriia</taxon>
        <taxon>Fusobacteriales</taxon>
        <taxon>Leptotrichiaceae</taxon>
        <taxon>Sebaldella</taxon>
    </lineage>
</organism>
<dbReference type="eggNOG" id="ENOG502ZSTT">
    <property type="taxonomic scope" value="Bacteria"/>
</dbReference>
<reference evidence="2 3" key="2">
    <citation type="journal article" date="2010" name="Stand. Genomic Sci.">
        <title>Complete genome sequence of Sebaldella termitidis type strain (NCTC 11300).</title>
        <authorList>
            <person name="Harmon-Smith M."/>
            <person name="Celia L."/>
            <person name="Chertkov O."/>
            <person name="Lapidus A."/>
            <person name="Copeland A."/>
            <person name="Glavina Del Rio T."/>
            <person name="Nolan M."/>
            <person name="Lucas S."/>
            <person name="Tice H."/>
            <person name="Cheng J.F."/>
            <person name="Han C."/>
            <person name="Detter J.C."/>
            <person name="Bruce D."/>
            <person name="Goodwin L."/>
            <person name="Pitluck S."/>
            <person name="Pati A."/>
            <person name="Liolios K."/>
            <person name="Ivanova N."/>
            <person name="Mavromatis K."/>
            <person name="Mikhailova N."/>
            <person name="Chen A."/>
            <person name="Palaniappan K."/>
            <person name="Land M."/>
            <person name="Hauser L."/>
            <person name="Chang Y.J."/>
            <person name="Jeffries C.D."/>
            <person name="Brettin T."/>
            <person name="Goker M."/>
            <person name="Beck B."/>
            <person name="Bristow J."/>
            <person name="Eisen J.A."/>
            <person name="Markowitz V."/>
            <person name="Hugenholtz P."/>
            <person name="Kyrpides N.C."/>
            <person name="Klenk H.P."/>
            <person name="Chen F."/>
        </authorList>
    </citation>
    <scope>NUCLEOTIDE SEQUENCE [LARGE SCALE GENOMIC DNA]</scope>
    <source>
        <strain evidence="3">ATCC 33386 / NCTC 11300</strain>
    </source>
</reference>
<evidence type="ECO:0000313" key="2">
    <source>
        <dbReference type="EMBL" id="ACZ07080.1"/>
    </source>
</evidence>
<feature type="transmembrane region" description="Helical" evidence="1">
    <location>
        <begin position="55"/>
        <end position="75"/>
    </location>
</feature>
<dbReference type="HOGENOM" id="CLU_2587737_0_0_0"/>
<accession>D1AKR4</accession>
<proteinExistence type="predicted"/>
<keyword evidence="1" id="KW-1133">Transmembrane helix</keyword>
<dbReference type="AlphaFoldDB" id="D1AKR4"/>
<keyword evidence="3" id="KW-1185">Reference proteome</keyword>
<reference evidence="3" key="1">
    <citation type="submission" date="2009-09" db="EMBL/GenBank/DDBJ databases">
        <title>The complete chromosome of Sebaldella termitidis ATCC 33386.</title>
        <authorList>
            <consortium name="US DOE Joint Genome Institute (JGI-PGF)"/>
            <person name="Lucas S."/>
            <person name="Copeland A."/>
            <person name="Lapidus A."/>
            <person name="Glavina del Rio T."/>
            <person name="Dalin E."/>
            <person name="Tice H."/>
            <person name="Bruce D."/>
            <person name="Goodwin L."/>
            <person name="Pitluck S."/>
            <person name="Kyrpides N."/>
            <person name="Mavromatis K."/>
            <person name="Ivanova N."/>
            <person name="Mikhailova N."/>
            <person name="Sims D."/>
            <person name="Meincke L."/>
            <person name="Brettin T."/>
            <person name="Detter J.C."/>
            <person name="Han C."/>
            <person name="Larimer F."/>
            <person name="Land M."/>
            <person name="Hauser L."/>
            <person name="Markowitz V."/>
            <person name="Cheng J.F."/>
            <person name="Hugenholtz P."/>
            <person name="Woyke T."/>
            <person name="Wu D."/>
            <person name="Eisen J.A."/>
        </authorList>
    </citation>
    <scope>NUCLEOTIDE SEQUENCE [LARGE SCALE GENOMIC DNA]</scope>
    <source>
        <strain evidence="3">ATCC 33386 / NCTC 11300</strain>
    </source>
</reference>
<evidence type="ECO:0008006" key="4">
    <source>
        <dbReference type="Google" id="ProtNLM"/>
    </source>
</evidence>
<sequence>MKDNEKAKKHKERQRTLKYMSVGMNMIYTLCTPMVLMGCLYYFVIEKKFGRQPVVFIIMIGLGLISGYYSFYKLVKEIGK</sequence>
<gene>
    <name evidence="2" type="ordered locus">Sterm_0195</name>
</gene>
<keyword evidence="1" id="KW-0472">Membrane</keyword>
<dbReference type="RefSeq" id="WP_012859679.1">
    <property type="nucleotide sequence ID" value="NC_013517.1"/>
</dbReference>
<dbReference type="EMBL" id="CP001739">
    <property type="protein sequence ID" value="ACZ07080.1"/>
    <property type="molecule type" value="Genomic_DNA"/>
</dbReference>
<name>D1AKR4_SEBTE</name>
<dbReference type="KEGG" id="str:Sterm_0195"/>
<keyword evidence="1" id="KW-0812">Transmembrane</keyword>
<protein>
    <recommendedName>
        <fullName evidence="4">F0F1-ATPase subunit</fullName>
    </recommendedName>
</protein>
<dbReference type="Proteomes" id="UP000000845">
    <property type="component" value="Chromosome"/>
</dbReference>
<feature type="transmembrane region" description="Helical" evidence="1">
    <location>
        <begin position="21"/>
        <end position="43"/>
    </location>
</feature>
<evidence type="ECO:0000256" key="1">
    <source>
        <dbReference type="SAM" id="Phobius"/>
    </source>
</evidence>
<dbReference type="Pfam" id="PF09527">
    <property type="entry name" value="ATPase_gene1"/>
    <property type="match status" value="1"/>
</dbReference>